<evidence type="ECO:0000313" key="2">
    <source>
        <dbReference type="Proteomes" id="UP000324705"/>
    </source>
</evidence>
<proteinExistence type="predicted"/>
<protein>
    <submittedName>
        <fullName evidence="1">Uncharacterized protein</fullName>
    </submittedName>
</protein>
<accession>A0A9R0Y835</accession>
<gene>
    <name evidence="1" type="ORF">TRITD_6Av1G195090</name>
</gene>
<dbReference type="AlphaFoldDB" id="A0A9R0Y835"/>
<reference evidence="1 2" key="1">
    <citation type="submission" date="2017-09" db="EMBL/GenBank/DDBJ databases">
        <authorList>
            <consortium name="International Durum Wheat Genome Sequencing Consortium (IDWGSC)"/>
            <person name="Milanesi L."/>
        </authorList>
    </citation>
    <scope>NUCLEOTIDE SEQUENCE [LARGE SCALE GENOMIC DNA]</scope>
    <source>
        <strain evidence="2">cv. Svevo</strain>
    </source>
</reference>
<sequence length="80" mass="9267">MRTVMDLMIARGLDKRYWCDISSPLVCRDDLLCKVVLTTKYKCNVNGTVFLSVKHRVQYRGTQTYAVTPPLSLTLMYYVL</sequence>
<evidence type="ECO:0000313" key="1">
    <source>
        <dbReference type="EMBL" id="VAI49749.1"/>
    </source>
</evidence>
<keyword evidence="2" id="KW-1185">Reference proteome</keyword>
<organism evidence="1 2">
    <name type="scientific">Triticum turgidum subsp. durum</name>
    <name type="common">Durum wheat</name>
    <name type="synonym">Triticum durum</name>
    <dbReference type="NCBI Taxonomy" id="4567"/>
    <lineage>
        <taxon>Eukaryota</taxon>
        <taxon>Viridiplantae</taxon>
        <taxon>Streptophyta</taxon>
        <taxon>Embryophyta</taxon>
        <taxon>Tracheophyta</taxon>
        <taxon>Spermatophyta</taxon>
        <taxon>Magnoliopsida</taxon>
        <taxon>Liliopsida</taxon>
        <taxon>Poales</taxon>
        <taxon>Poaceae</taxon>
        <taxon>BOP clade</taxon>
        <taxon>Pooideae</taxon>
        <taxon>Triticodae</taxon>
        <taxon>Triticeae</taxon>
        <taxon>Triticinae</taxon>
        <taxon>Triticum</taxon>
    </lineage>
</organism>
<dbReference type="Proteomes" id="UP000324705">
    <property type="component" value="Chromosome 6A"/>
</dbReference>
<dbReference type="EMBL" id="LT934121">
    <property type="protein sequence ID" value="VAI49749.1"/>
    <property type="molecule type" value="Genomic_DNA"/>
</dbReference>
<dbReference type="Gramene" id="TRITD6Av1G195090.1">
    <property type="protein sequence ID" value="TRITD6Av1G195090.1"/>
    <property type="gene ID" value="TRITD6Av1G195090"/>
</dbReference>
<name>A0A9R0Y835_TRITD</name>